<dbReference type="InterPro" id="IPR020846">
    <property type="entry name" value="MFS_dom"/>
</dbReference>
<feature type="domain" description="Major facilitator superfamily (MFS) profile" evidence="9">
    <location>
        <begin position="11"/>
        <end position="386"/>
    </location>
</feature>
<evidence type="ECO:0000256" key="3">
    <source>
        <dbReference type="ARBA" id="ARBA00022448"/>
    </source>
</evidence>
<feature type="transmembrane region" description="Helical" evidence="8">
    <location>
        <begin position="49"/>
        <end position="65"/>
    </location>
</feature>
<evidence type="ECO:0000313" key="11">
    <source>
        <dbReference type="Proteomes" id="UP000308230"/>
    </source>
</evidence>
<dbReference type="SUPFAM" id="SSF103473">
    <property type="entry name" value="MFS general substrate transporter"/>
    <property type="match status" value="1"/>
</dbReference>
<dbReference type="Gene3D" id="1.20.1250.20">
    <property type="entry name" value="MFS general substrate transporter like domains"/>
    <property type="match status" value="2"/>
</dbReference>
<proteinExistence type="inferred from homology"/>
<evidence type="ECO:0000256" key="5">
    <source>
        <dbReference type="ARBA" id="ARBA00022989"/>
    </source>
</evidence>
<evidence type="ECO:0000256" key="8">
    <source>
        <dbReference type="SAM" id="Phobius"/>
    </source>
</evidence>
<feature type="transmembrane region" description="Helical" evidence="8">
    <location>
        <begin position="247"/>
        <end position="266"/>
    </location>
</feature>
<feature type="transmembrane region" description="Helical" evidence="8">
    <location>
        <begin position="208"/>
        <end position="227"/>
    </location>
</feature>
<keyword evidence="4 8" id="KW-0812">Transmembrane</keyword>
<feature type="transmembrane region" description="Helical" evidence="8">
    <location>
        <begin position="12"/>
        <end position="29"/>
    </location>
</feature>
<dbReference type="AlphaFoldDB" id="A0A5R9F8B4"/>
<name>A0A5R9F8B4_9BACL</name>
<evidence type="ECO:0000256" key="7">
    <source>
        <dbReference type="ARBA" id="ARBA00023136"/>
    </source>
</evidence>
<protein>
    <submittedName>
        <fullName evidence="10">NarK/NasA family nitrate transporter</fullName>
    </submittedName>
</protein>
<feature type="transmembrane region" description="Helical" evidence="8">
    <location>
        <begin position="328"/>
        <end position="348"/>
    </location>
</feature>
<dbReference type="EMBL" id="SWLG01000008">
    <property type="protein sequence ID" value="TLS36754.1"/>
    <property type="molecule type" value="Genomic_DNA"/>
</dbReference>
<keyword evidence="7 8" id="KW-0472">Membrane</keyword>
<evidence type="ECO:0000256" key="6">
    <source>
        <dbReference type="ARBA" id="ARBA00023063"/>
    </source>
</evidence>
<evidence type="ECO:0000256" key="2">
    <source>
        <dbReference type="ARBA" id="ARBA00008432"/>
    </source>
</evidence>
<feature type="transmembrane region" description="Helical" evidence="8">
    <location>
        <begin position="101"/>
        <end position="121"/>
    </location>
</feature>
<dbReference type="InterPro" id="IPR011701">
    <property type="entry name" value="MFS"/>
</dbReference>
<feature type="transmembrane region" description="Helical" evidence="8">
    <location>
        <begin position="133"/>
        <end position="151"/>
    </location>
</feature>
<dbReference type="GO" id="GO:0015112">
    <property type="term" value="F:nitrate transmembrane transporter activity"/>
    <property type="evidence" value="ECO:0007669"/>
    <property type="project" value="InterPro"/>
</dbReference>
<dbReference type="Proteomes" id="UP000308230">
    <property type="component" value="Unassembled WGS sequence"/>
</dbReference>
<keyword evidence="5 8" id="KW-1133">Transmembrane helix</keyword>
<feature type="transmembrane region" description="Helical" evidence="8">
    <location>
        <begin position="163"/>
        <end position="183"/>
    </location>
</feature>
<dbReference type="OrthoDB" id="9773404at2"/>
<feature type="transmembrane region" description="Helical" evidence="8">
    <location>
        <begin position="360"/>
        <end position="380"/>
    </location>
</feature>
<evidence type="ECO:0000259" key="9">
    <source>
        <dbReference type="PROSITE" id="PS50850"/>
    </source>
</evidence>
<comment type="caution">
    <text evidence="10">The sequence shown here is derived from an EMBL/GenBank/DDBJ whole genome shotgun (WGS) entry which is preliminary data.</text>
</comment>
<evidence type="ECO:0000256" key="1">
    <source>
        <dbReference type="ARBA" id="ARBA00004651"/>
    </source>
</evidence>
<dbReference type="GO" id="GO:0042128">
    <property type="term" value="P:nitrate assimilation"/>
    <property type="evidence" value="ECO:0007669"/>
    <property type="project" value="UniProtKB-KW"/>
</dbReference>
<comment type="similarity">
    <text evidence="2">Belongs to the major facilitator superfamily. Nitrate/nitrite porter (TC 2.A.1.8) family.</text>
</comment>
<accession>A0A5R9F8B4</accession>
<feature type="transmembrane region" description="Helical" evidence="8">
    <location>
        <begin position="273"/>
        <end position="292"/>
    </location>
</feature>
<sequence length="396" mass="42106">MDRTLRGRSRILILSTIAMMISFMAWSVLSPIAGEIQKIYGLSATERSLLIAVPVILGSVFRIPMGILTDKFGGKKIYTMTMLFLLIPLVGAGLSHSYYSLMFWAFLIGMGGTTFAVGIAYVSKWYPAEKQGLVLGLVALGNLGTGLAGFILPTVEQALGLDWVFYTLAVALLIVTAIFWAGTKEYPVKGESKTLKESLSVIKLKETWVLSLFYFLTFGGFVAFGIYLPTLLQSVFGLSAADSGARAAGFVFLATFIRPVGGYIADKLGAARLLTFLFAGILASAVLLSIMLNNFTMFTVGALSAALFVGLGNGAVFKLVPKVAPGNVGAVTGIVGAAGGLGGFFPPIALGIVKDITGDYHLGFIFLAAFALFCLIINLLQFNGNITKVHKDQKAV</sequence>
<feature type="transmembrane region" description="Helical" evidence="8">
    <location>
        <begin position="298"/>
        <end position="316"/>
    </location>
</feature>
<dbReference type="PROSITE" id="PS50850">
    <property type="entry name" value="MFS"/>
    <property type="match status" value="1"/>
</dbReference>
<dbReference type="RefSeq" id="WP_138126894.1">
    <property type="nucleotide sequence ID" value="NZ_SWLG01000008.1"/>
</dbReference>
<evidence type="ECO:0000313" key="10">
    <source>
        <dbReference type="EMBL" id="TLS36754.1"/>
    </source>
</evidence>
<feature type="transmembrane region" description="Helical" evidence="8">
    <location>
        <begin position="77"/>
        <end position="95"/>
    </location>
</feature>
<dbReference type="CDD" id="cd17341">
    <property type="entry name" value="MFS_NRT2_like"/>
    <property type="match status" value="1"/>
</dbReference>
<dbReference type="InterPro" id="IPR044772">
    <property type="entry name" value="NO3_transporter"/>
</dbReference>
<keyword evidence="6" id="KW-0534">Nitrate assimilation</keyword>
<reference evidence="10 11" key="1">
    <citation type="submission" date="2019-04" db="EMBL/GenBank/DDBJ databases">
        <title>Bacillus caeni sp. nov., a bacterium isolated from mangrove sediment.</title>
        <authorList>
            <person name="Huang H."/>
            <person name="Mo K."/>
            <person name="Hu Y."/>
        </authorList>
    </citation>
    <scope>NUCLEOTIDE SEQUENCE [LARGE SCALE GENOMIC DNA]</scope>
    <source>
        <strain evidence="10 11">HB172195</strain>
    </source>
</reference>
<dbReference type="InterPro" id="IPR036259">
    <property type="entry name" value="MFS_trans_sf"/>
</dbReference>
<gene>
    <name evidence="10" type="ORF">FCL54_12375</name>
</gene>
<keyword evidence="11" id="KW-1185">Reference proteome</keyword>
<evidence type="ECO:0000256" key="4">
    <source>
        <dbReference type="ARBA" id="ARBA00022692"/>
    </source>
</evidence>
<dbReference type="GO" id="GO:0005886">
    <property type="term" value="C:plasma membrane"/>
    <property type="evidence" value="ECO:0007669"/>
    <property type="project" value="UniProtKB-SubCell"/>
</dbReference>
<dbReference type="Pfam" id="PF07690">
    <property type="entry name" value="MFS_1"/>
    <property type="match status" value="1"/>
</dbReference>
<organism evidence="10 11">
    <name type="scientific">Exobacillus caeni</name>
    <dbReference type="NCBI Taxonomy" id="2574798"/>
    <lineage>
        <taxon>Bacteria</taxon>
        <taxon>Bacillati</taxon>
        <taxon>Bacillota</taxon>
        <taxon>Bacilli</taxon>
        <taxon>Bacillales</taxon>
        <taxon>Guptibacillaceae</taxon>
        <taxon>Exobacillus</taxon>
    </lineage>
</organism>
<comment type="subcellular location">
    <subcellularLocation>
        <location evidence="1">Cell membrane</location>
        <topology evidence="1">Multi-pass membrane protein</topology>
    </subcellularLocation>
</comment>
<keyword evidence="3" id="KW-0813">Transport</keyword>
<dbReference type="PANTHER" id="PTHR23515">
    <property type="entry name" value="HIGH-AFFINITY NITRATE TRANSPORTER 2.3"/>
    <property type="match status" value="1"/>
</dbReference>